<dbReference type="AlphaFoldDB" id="A0AA37RTA6"/>
<dbReference type="EMBL" id="BSNC01000001">
    <property type="protein sequence ID" value="GLP95236.1"/>
    <property type="molecule type" value="Genomic_DNA"/>
</dbReference>
<sequence>MRVASLLAISLLIIGCASQPKAPTGTQTNPQLTSQHLIWLQGDSDQRFGHIVQALTSDPRIQVDAAHHDSRSIWLKTRRSPVEVYLHSYEGKGQWLSMYAKDGRWGDLAIRMVAETIERDCQHRNLEQSCPYSSSLDIDQ</sequence>
<keyword evidence="3" id="KW-1185">Reference proteome</keyword>
<comment type="caution">
    <text evidence="2">The sequence shown here is derived from an EMBL/GenBank/DDBJ whole genome shotgun (WGS) entry which is preliminary data.</text>
</comment>
<feature type="chain" id="PRO_5041461355" description="Lipoprotein" evidence="1">
    <location>
        <begin position="23"/>
        <end position="140"/>
    </location>
</feature>
<feature type="signal peptide" evidence="1">
    <location>
        <begin position="1"/>
        <end position="22"/>
    </location>
</feature>
<dbReference type="RefSeq" id="WP_141237375.1">
    <property type="nucleotide sequence ID" value="NZ_BSNC01000001.1"/>
</dbReference>
<evidence type="ECO:0008006" key="4">
    <source>
        <dbReference type="Google" id="ProtNLM"/>
    </source>
</evidence>
<gene>
    <name evidence="2" type="ORF">GCM10007895_05420</name>
</gene>
<dbReference type="PROSITE" id="PS51257">
    <property type="entry name" value="PROKAR_LIPOPROTEIN"/>
    <property type="match status" value="1"/>
</dbReference>
<organism evidence="2 3">
    <name type="scientific">Paraferrimonas sedimenticola</name>
    <dbReference type="NCBI Taxonomy" id="375674"/>
    <lineage>
        <taxon>Bacteria</taxon>
        <taxon>Pseudomonadati</taxon>
        <taxon>Pseudomonadota</taxon>
        <taxon>Gammaproteobacteria</taxon>
        <taxon>Alteromonadales</taxon>
        <taxon>Ferrimonadaceae</taxon>
        <taxon>Paraferrimonas</taxon>
    </lineage>
</organism>
<evidence type="ECO:0000313" key="2">
    <source>
        <dbReference type="EMBL" id="GLP95236.1"/>
    </source>
</evidence>
<reference evidence="2" key="2">
    <citation type="submission" date="2023-01" db="EMBL/GenBank/DDBJ databases">
        <title>Draft genome sequence of Paraferrimonas sedimenticola strain NBRC 101628.</title>
        <authorList>
            <person name="Sun Q."/>
            <person name="Mori K."/>
        </authorList>
    </citation>
    <scope>NUCLEOTIDE SEQUENCE</scope>
    <source>
        <strain evidence="2">NBRC 101628</strain>
    </source>
</reference>
<evidence type="ECO:0000256" key="1">
    <source>
        <dbReference type="SAM" id="SignalP"/>
    </source>
</evidence>
<name>A0AA37RTA6_9GAMM</name>
<accession>A0AA37RTA6</accession>
<dbReference type="Proteomes" id="UP001161422">
    <property type="component" value="Unassembled WGS sequence"/>
</dbReference>
<keyword evidence="1" id="KW-0732">Signal</keyword>
<proteinExistence type="predicted"/>
<evidence type="ECO:0000313" key="3">
    <source>
        <dbReference type="Proteomes" id="UP001161422"/>
    </source>
</evidence>
<reference evidence="2" key="1">
    <citation type="journal article" date="2014" name="Int. J. Syst. Evol. Microbiol.">
        <title>Complete genome sequence of Corynebacterium casei LMG S-19264T (=DSM 44701T), isolated from a smear-ripened cheese.</title>
        <authorList>
            <consortium name="US DOE Joint Genome Institute (JGI-PGF)"/>
            <person name="Walter F."/>
            <person name="Albersmeier A."/>
            <person name="Kalinowski J."/>
            <person name="Ruckert C."/>
        </authorList>
    </citation>
    <scope>NUCLEOTIDE SEQUENCE</scope>
    <source>
        <strain evidence="2">NBRC 101628</strain>
    </source>
</reference>
<protein>
    <recommendedName>
        <fullName evidence="4">Lipoprotein</fullName>
    </recommendedName>
</protein>